<protein>
    <recommendedName>
        <fullName evidence="1">F-box domain-containing protein</fullName>
    </recommendedName>
</protein>
<dbReference type="EMBL" id="WUAV01000001">
    <property type="protein sequence ID" value="KAF1768862.1"/>
    <property type="molecule type" value="Genomic_DNA"/>
</dbReference>
<accession>A0A6A5HSV8</accession>
<organism evidence="2 3">
    <name type="scientific">Caenorhabditis remanei</name>
    <name type="common">Caenorhabditis vulgaris</name>
    <dbReference type="NCBI Taxonomy" id="31234"/>
    <lineage>
        <taxon>Eukaryota</taxon>
        <taxon>Metazoa</taxon>
        <taxon>Ecdysozoa</taxon>
        <taxon>Nematoda</taxon>
        <taxon>Chromadorea</taxon>
        <taxon>Rhabditida</taxon>
        <taxon>Rhabditina</taxon>
        <taxon>Rhabditomorpha</taxon>
        <taxon>Rhabditoidea</taxon>
        <taxon>Rhabditidae</taxon>
        <taxon>Peloderinae</taxon>
        <taxon>Caenorhabditis</taxon>
    </lineage>
</organism>
<evidence type="ECO:0000313" key="3">
    <source>
        <dbReference type="Proteomes" id="UP000483820"/>
    </source>
</evidence>
<name>A0A6A5HSV8_CAERE</name>
<dbReference type="InterPro" id="IPR001810">
    <property type="entry name" value="F-box_dom"/>
</dbReference>
<dbReference type="PANTHER" id="PTHR21503">
    <property type="entry name" value="F-BOX-CONTAINING HYPOTHETICAL PROTEIN C.ELEGANS"/>
    <property type="match status" value="1"/>
</dbReference>
<dbReference type="Proteomes" id="UP000483820">
    <property type="component" value="Chromosome I"/>
</dbReference>
<gene>
    <name evidence="2" type="ORF">GCK72_000675</name>
</gene>
<dbReference type="PANTHER" id="PTHR21503:SF8">
    <property type="entry name" value="F-BOX ASSOCIATED DOMAIN-CONTAINING PROTEIN-RELATED"/>
    <property type="match status" value="1"/>
</dbReference>
<dbReference type="KEGG" id="crq:GCK72_000675"/>
<dbReference type="GeneID" id="9820988"/>
<feature type="domain" description="F-box" evidence="1">
    <location>
        <begin position="359"/>
        <end position="390"/>
    </location>
</feature>
<comment type="caution">
    <text evidence="2">The sequence shown here is derived from an EMBL/GenBank/DDBJ whole genome shotgun (WGS) entry which is preliminary data.</text>
</comment>
<dbReference type="Pfam" id="PF00646">
    <property type="entry name" value="F-box"/>
    <property type="match status" value="1"/>
</dbReference>
<evidence type="ECO:0000259" key="1">
    <source>
        <dbReference type="Pfam" id="PF00646"/>
    </source>
</evidence>
<sequence>MELIDILLLSFCSKKIKERIESTIKSRLDKIISITYTSSGPEYATISSSNTDDKEFMKLVPREEGRNRPDVRMNLFGIDVDCCMATRNHPFFILCNQQNGEQMLQTIHNYFRQFFGSSIEYNLKNYCSSYIPRLENIKNTTLYFGIEEAAAQLLDGYLTLSPSQEYIAVFSSGGFEYERNLKLAQTNVLDIVISGSRAGGLLKNFTGRQLFISDGIVTDDDVIQFLDSWMSNQTHQNLEYLKINRGRGTDLNPEKIMRNIDMKRFDPNQKMPVYQCDKREVFDYWKIEEFSSPNFIIRDTDQHVTSLQITTRGIQFASWKMTEEEVMRERIQKNFQKTPLQEASPPRNSIKISKFSCLIQREILSNMELVDLLMMASCSQKFYQNIKSLMRSRFDKIFTITYESGISPCISSSSSGDEPFMSINRIFDFRGRPRISMNLLGMDLQVSMPTRNHPLMILSDLEQEQTLLPSIHNYFLDFFGSSIKYQLNDHVLTPPFSKLKNITSTVLSSDIGVAEFLKISPNQDFIALSDFHNHLLGGSLEFTKTKVLNISKAFRSVDDTLSNFKGRQLFIDDGIISDAAIIQFLNKWKSNEGYQNLEYISISVSNPLNPNQIMNSIPINQLDSSVQVPVFRVARKDRYGKHFWRIRKFSSPNYIVRDSDQYVASILITADNITFAAWNMAEKEFLEKRPVKRIY</sequence>
<dbReference type="CTD" id="9820988"/>
<dbReference type="RefSeq" id="XP_053591259.1">
    <property type="nucleotide sequence ID" value="XM_053722614.1"/>
</dbReference>
<dbReference type="AlphaFoldDB" id="A0A6A5HSV8"/>
<reference evidence="2 3" key="1">
    <citation type="submission" date="2019-12" db="EMBL/GenBank/DDBJ databases">
        <title>Chromosome-level assembly of the Caenorhabditis remanei genome.</title>
        <authorList>
            <person name="Teterina A.A."/>
            <person name="Willis J.H."/>
            <person name="Phillips P.C."/>
        </authorList>
    </citation>
    <scope>NUCLEOTIDE SEQUENCE [LARGE SCALE GENOMIC DNA]</scope>
    <source>
        <strain evidence="2 3">PX506</strain>
        <tissue evidence="2">Whole organism</tissue>
    </source>
</reference>
<proteinExistence type="predicted"/>
<evidence type="ECO:0000313" key="2">
    <source>
        <dbReference type="EMBL" id="KAF1768862.1"/>
    </source>
</evidence>